<dbReference type="Gene3D" id="2.60.40.10">
    <property type="entry name" value="Immunoglobulins"/>
    <property type="match status" value="1"/>
</dbReference>
<dbReference type="AlphaFoldDB" id="A0A5S9F411"/>
<dbReference type="GO" id="GO:2001070">
    <property type="term" value="F:starch binding"/>
    <property type="evidence" value="ECO:0007669"/>
    <property type="project" value="InterPro"/>
</dbReference>
<dbReference type="EMBL" id="AP019860">
    <property type="protein sequence ID" value="BBM85266.1"/>
    <property type="molecule type" value="Genomic_DNA"/>
</dbReference>
<evidence type="ECO:0000259" key="1">
    <source>
        <dbReference type="SMART" id="SM01066"/>
    </source>
</evidence>
<dbReference type="SMART" id="SM01066">
    <property type="entry name" value="CBM_25"/>
    <property type="match status" value="1"/>
</dbReference>
<name>A0A5S9F411_UABAM</name>
<reference evidence="2 3" key="1">
    <citation type="submission" date="2019-08" db="EMBL/GenBank/DDBJ databases">
        <title>Complete genome sequence of Candidatus Uab amorphum.</title>
        <authorList>
            <person name="Shiratori T."/>
            <person name="Suzuki S."/>
            <person name="Kakizawa Y."/>
            <person name="Ishida K."/>
        </authorList>
    </citation>
    <scope>NUCLEOTIDE SEQUENCE [LARGE SCALE GENOMIC DNA]</scope>
    <source>
        <strain evidence="2 3">SRT547</strain>
    </source>
</reference>
<evidence type="ECO:0000313" key="3">
    <source>
        <dbReference type="Proteomes" id="UP000326354"/>
    </source>
</evidence>
<organism evidence="2 3">
    <name type="scientific">Uabimicrobium amorphum</name>
    <dbReference type="NCBI Taxonomy" id="2596890"/>
    <lineage>
        <taxon>Bacteria</taxon>
        <taxon>Pseudomonadati</taxon>
        <taxon>Planctomycetota</taxon>
        <taxon>Candidatus Uabimicrobiia</taxon>
        <taxon>Candidatus Uabimicrobiales</taxon>
        <taxon>Candidatus Uabimicrobiaceae</taxon>
        <taxon>Candidatus Uabimicrobium</taxon>
    </lineage>
</organism>
<dbReference type="KEGG" id="uam:UABAM_03629"/>
<dbReference type="InterPro" id="IPR005085">
    <property type="entry name" value="CBM25"/>
</dbReference>
<keyword evidence="3" id="KW-1185">Reference proteome</keyword>
<dbReference type="InterPro" id="IPR013783">
    <property type="entry name" value="Ig-like_fold"/>
</dbReference>
<sequence length="240" mass="28610">MNLSKYVEIHCKNLFLQNNNEPPAIIAKSRFPLLHSPDNISESCLYNLQRSNKKWHPIMDDILFSNYVGEFLQVTLYFLQVPEGTLVTANTSFEKMKVLGKSILTFSRSLTLPLFDYKQVYIYKNNLRVGYVNLDIYIRPVIMRRSFFYKPVTLFPFSENEIAVYYNGFLKNSQQVYCMFTTDEWNSHVLKKMLRCGNNWMIMVDKVHKTEQIELAFTNEKEVWDNQDNRNWLFRETVWC</sequence>
<proteinExistence type="predicted"/>
<protein>
    <recommendedName>
        <fullName evidence="1">Carbohydrate binding module family 25 domain-containing protein</fullName>
    </recommendedName>
</protein>
<feature type="domain" description="Carbohydrate binding module family 25" evidence="1">
    <location>
        <begin position="159"/>
        <end position="237"/>
    </location>
</feature>
<accession>A0A5S9F411</accession>
<gene>
    <name evidence="2" type="ORF">UABAM_03629</name>
</gene>
<evidence type="ECO:0000313" key="2">
    <source>
        <dbReference type="EMBL" id="BBM85266.1"/>
    </source>
</evidence>
<dbReference type="Proteomes" id="UP000326354">
    <property type="component" value="Chromosome"/>
</dbReference>
<dbReference type="RefSeq" id="WP_151969376.1">
    <property type="nucleotide sequence ID" value="NZ_AP019860.1"/>
</dbReference>